<dbReference type="PANTHER" id="PTHR42953:SF3">
    <property type="entry name" value="HIGH-AFFINITY ZINC UPTAKE SYSTEM PROTEIN ZNUA"/>
    <property type="match status" value="1"/>
</dbReference>
<dbReference type="GO" id="GO:0030001">
    <property type="term" value="P:metal ion transport"/>
    <property type="evidence" value="ECO:0007669"/>
    <property type="project" value="InterPro"/>
</dbReference>
<dbReference type="EMBL" id="DVNA01000056">
    <property type="protein sequence ID" value="HIU54674.1"/>
    <property type="molecule type" value="Genomic_DNA"/>
</dbReference>
<comment type="similarity">
    <text evidence="1">Belongs to the bacterial solute-binding protein 9 family.</text>
</comment>
<dbReference type="InterPro" id="IPR050492">
    <property type="entry name" value="Bact_metal-bind_prot9"/>
</dbReference>
<dbReference type="GO" id="GO:0046872">
    <property type="term" value="F:metal ion binding"/>
    <property type="evidence" value="ECO:0007669"/>
    <property type="project" value="InterPro"/>
</dbReference>
<accession>A0A9D1M6S2</accession>
<evidence type="ECO:0000313" key="5">
    <source>
        <dbReference type="Proteomes" id="UP000824112"/>
    </source>
</evidence>
<comment type="caution">
    <text evidence="4">The sequence shown here is derived from an EMBL/GenBank/DDBJ whole genome shotgun (WGS) entry which is preliminary data.</text>
</comment>
<dbReference type="PANTHER" id="PTHR42953">
    <property type="entry name" value="HIGH-AFFINITY ZINC UPTAKE SYSTEM PROTEIN ZNUA-RELATED"/>
    <property type="match status" value="1"/>
</dbReference>
<evidence type="ECO:0000256" key="3">
    <source>
        <dbReference type="ARBA" id="ARBA00022729"/>
    </source>
</evidence>
<protein>
    <submittedName>
        <fullName evidence="4">Zinc ABC transporter substrate-binding protein</fullName>
    </submittedName>
</protein>
<reference evidence="4" key="2">
    <citation type="journal article" date="2021" name="PeerJ">
        <title>Extensive microbial diversity within the chicken gut microbiome revealed by metagenomics and culture.</title>
        <authorList>
            <person name="Gilroy R."/>
            <person name="Ravi A."/>
            <person name="Getino M."/>
            <person name="Pursley I."/>
            <person name="Horton D.L."/>
            <person name="Alikhan N.F."/>
            <person name="Baker D."/>
            <person name="Gharbi K."/>
            <person name="Hall N."/>
            <person name="Watson M."/>
            <person name="Adriaenssens E.M."/>
            <person name="Foster-Nyarko E."/>
            <person name="Jarju S."/>
            <person name="Secka A."/>
            <person name="Antonio M."/>
            <person name="Oren A."/>
            <person name="Chaudhuri R.R."/>
            <person name="La Ragione R."/>
            <person name="Hildebrand F."/>
            <person name="Pallen M.J."/>
        </authorList>
    </citation>
    <scope>NUCLEOTIDE SEQUENCE</scope>
    <source>
        <strain evidence="4">CHK158-818</strain>
    </source>
</reference>
<dbReference type="Pfam" id="PF01297">
    <property type="entry name" value="ZnuA"/>
    <property type="match status" value="1"/>
</dbReference>
<evidence type="ECO:0000256" key="1">
    <source>
        <dbReference type="ARBA" id="ARBA00011028"/>
    </source>
</evidence>
<sequence>MKRVELLFILFCCTVLFSCVNMETKKAAITVTIQPQKYFAEKIAGGRFEINCIVPEGSSPETYDPSPSLLVKAAKSEAYFKIGYIGFEIAWLDKLIQNTPGLQVFDNSIGVEFCTDTIPVDSTEVASSHIHFSGINPHIWCSPRQTVIIIENMYKAFVALDPEHQSEYEENYKNLLAEVSQVDSIFTERLAPLKGKAFVVFHPSLSYLARDYGLEQISLESDGKEPSAKHFKEMVDLARRKQAKVFFVQKEFDRKNIEVFAREFDGKIIEINPLNYNWIDEQLAMVNILSSEYAD</sequence>
<evidence type="ECO:0000313" key="4">
    <source>
        <dbReference type="EMBL" id="HIU54674.1"/>
    </source>
</evidence>
<organism evidence="4 5">
    <name type="scientific">Candidatus Gallibacteroides avistercoris</name>
    <dbReference type="NCBI Taxonomy" id="2840833"/>
    <lineage>
        <taxon>Bacteria</taxon>
        <taxon>Pseudomonadati</taxon>
        <taxon>Bacteroidota</taxon>
        <taxon>Bacteroidia</taxon>
        <taxon>Bacteroidales</taxon>
        <taxon>Bacteroidaceae</taxon>
        <taxon>Bacteroidaceae incertae sedis</taxon>
        <taxon>Candidatus Gallibacteroides</taxon>
    </lineage>
</organism>
<keyword evidence="3" id="KW-0732">Signal</keyword>
<proteinExistence type="inferred from homology"/>
<reference evidence="4" key="1">
    <citation type="submission" date="2020-10" db="EMBL/GenBank/DDBJ databases">
        <authorList>
            <person name="Gilroy R."/>
        </authorList>
    </citation>
    <scope>NUCLEOTIDE SEQUENCE</scope>
    <source>
        <strain evidence="4">CHK158-818</strain>
    </source>
</reference>
<dbReference type="AlphaFoldDB" id="A0A9D1M6S2"/>
<evidence type="ECO:0000256" key="2">
    <source>
        <dbReference type="ARBA" id="ARBA00022448"/>
    </source>
</evidence>
<dbReference type="InterPro" id="IPR006127">
    <property type="entry name" value="ZnuA-like"/>
</dbReference>
<gene>
    <name evidence="4" type="ORF">IAB03_02570</name>
</gene>
<dbReference type="SUPFAM" id="SSF53807">
    <property type="entry name" value="Helical backbone' metal receptor"/>
    <property type="match status" value="1"/>
</dbReference>
<name>A0A9D1M6S2_9BACT</name>
<dbReference type="Gene3D" id="3.40.50.1980">
    <property type="entry name" value="Nitrogenase molybdenum iron protein domain"/>
    <property type="match status" value="2"/>
</dbReference>
<dbReference type="Proteomes" id="UP000824112">
    <property type="component" value="Unassembled WGS sequence"/>
</dbReference>
<keyword evidence="2" id="KW-0813">Transport</keyword>
<dbReference type="PROSITE" id="PS51257">
    <property type="entry name" value="PROKAR_LIPOPROTEIN"/>
    <property type="match status" value="1"/>
</dbReference>